<gene>
    <name evidence="15" type="ORF">C0029_06915</name>
</gene>
<proteinExistence type="inferred from homology"/>
<evidence type="ECO:0000313" key="15">
    <source>
        <dbReference type="EMBL" id="PLW86166.1"/>
    </source>
</evidence>
<keyword evidence="3 11" id="KW-1134">Transmembrane beta strand</keyword>
<evidence type="ECO:0000259" key="14">
    <source>
        <dbReference type="Pfam" id="PF07715"/>
    </source>
</evidence>
<organism evidence="15 16">
    <name type="scientific">Halioglobus japonicus</name>
    <dbReference type="NCBI Taxonomy" id="930805"/>
    <lineage>
        <taxon>Bacteria</taxon>
        <taxon>Pseudomonadati</taxon>
        <taxon>Pseudomonadota</taxon>
        <taxon>Gammaproteobacteria</taxon>
        <taxon>Cellvibrionales</taxon>
        <taxon>Halieaceae</taxon>
        <taxon>Halioglobus</taxon>
    </lineage>
</organism>
<evidence type="ECO:0000256" key="1">
    <source>
        <dbReference type="ARBA" id="ARBA00004571"/>
    </source>
</evidence>
<evidence type="ECO:0000256" key="7">
    <source>
        <dbReference type="ARBA" id="ARBA00023065"/>
    </source>
</evidence>
<dbReference type="EMBL" id="PKUR01000002">
    <property type="protein sequence ID" value="PLW86166.1"/>
    <property type="molecule type" value="Genomic_DNA"/>
</dbReference>
<dbReference type="GO" id="GO:0009279">
    <property type="term" value="C:cell outer membrane"/>
    <property type="evidence" value="ECO:0007669"/>
    <property type="project" value="UniProtKB-SubCell"/>
</dbReference>
<keyword evidence="2 11" id="KW-0813">Transport</keyword>
<dbReference type="GO" id="GO:0006826">
    <property type="term" value="P:iron ion transport"/>
    <property type="evidence" value="ECO:0007669"/>
    <property type="project" value="UniProtKB-KW"/>
</dbReference>
<keyword evidence="9 11" id="KW-0472">Membrane</keyword>
<evidence type="ECO:0000256" key="5">
    <source>
        <dbReference type="ARBA" id="ARBA00022692"/>
    </source>
</evidence>
<dbReference type="Pfam" id="PF07715">
    <property type="entry name" value="Plug"/>
    <property type="match status" value="1"/>
</dbReference>
<dbReference type="SUPFAM" id="SSF56935">
    <property type="entry name" value="Porins"/>
    <property type="match status" value="1"/>
</dbReference>
<keyword evidence="4" id="KW-0410">Iron transport</keyword>
<keyword evidence="8 12" id="KW-0798">TonB box</keyword>
<dbReference type="Proteomes" id="UP000235162">
    <property type="component" value="Unassembled WGS sequence"/>
</dbReference>
<protein>
    <submittedName>
        <fullName evidence="15">TonB-dependent receptor</fullName>
    </submittedName>
</protein>
<feature type="domain" description="TonB-dependent receptor-like beta-barrel" evidence="13">
    <location>
        <begin position="310"/>
        <end position="735"/>
    </location>
</feature>
<evidence type="ECO:0000256" key="12">
    <source>
        <dbReference type="RuleBase" id="RU003357"/>
    </source>
</evidence>
<comment type="subcellular location">
    <subcellularLocation>
        <location evidence="1 11">Cell outer membrane</location>
        <topology evidence="1 11">Multi-pass membrane protein</topology>
    </subcellularLocation>
</comment>
<evidence type="ECO:0000256" key="9">
    <source>
        <dbReference type="ARBA" id="ARBA00023136"/>
    </source>
</evidence>
<keyword evidence="5 11" id="KW-0812">Transmembrane</keyword>
<dbReference type="InterPro" id="IPR012910">
    <property type="entry name" value="Plug_dom"/>
</dbReference>
<dbReference type="InterPro" id="IPR039426">
    <property type="entry name" value="TonB-dep_rcpt-like"/>
</dbReference>
<keyword evidence="15" id="KW-0675">Receptor</keyword>
<evidence type="ECO:0000256" key="2">
    <source>
        <dbReference type="ARBA" id="ARBA00022448"/>
    </source>
</evidence>
<keyword evidence="10 11" id="KW-0998">Cell outer membrane</keyword>
<dbReference type="AlphaFoldDB" id="A0AAP8ME71"/>
<reference evidence="15 16" key="1">
    <citation type="submission" date="2018-01" db="EMBL/GenBank/DDBJ databases">
        <title>The draft genome sequence of Halioglobus japonicus S1-36.</title>
        <authorList>
            <person name="Du Z.-J."/>
            <person name="Shi M.-J."/>
        </authorList>
    </citation>
    <scope>NUCLEOTIDE SEQUENCE [LARGE SCALE GENOMIC DNA]</scope>
    <source>
        <strain evidence="15 16">S1-36</strain>
    </source>
</reference>
<accession>A0AAP8ME71</accession>
<evidence type="ECO:0000256" key="4">
    <source>
        <dbReference type="ARBA" id="ARBA00022496"/>
    </source>
</evidence>
<dbReference type="PANTHER" id="PTHR32552">
    <property type="entry name" value="FERRICHROME IRON RECEPTOR-RELATED"/>
    <property type="match status" value="1"/>
</dbReference>
<dbReference type="Pfam" id="PF00593">
    <property type="entry name" value="TonB_dep_Rec_b-barrel"/>
    <property type="match status" value="1"/>
</dbReference>
<keyword evidence="16" id="KW-1185">Reference proteome</keyword>
<dbReference type="InterPro" id="IPR036942">
    <property type="entry name" value="Beta-barrel_TonB_sf"/>
</dbReference>
<evidence type="ECO:0000256" key="8">
    <source>
        <dbReference type="ARBA" id="ARBA00023077"/>
    </source>
</evidence>
<dbReference type="RefSeq" id="WP_084198807.1">
    <property type="nucleotide sequence ID" value="NZ_BMYL01000002.1"/>
</dbReference>
<dbReference type="PANTHER" id="PTHR32552:SF81">
    <property type="entry name" value="TONB-DEPENDENT OUTER MEMBRANE RECEPTOR"/>
    <property type="match status" value="1"/>
</dbReference>
<evidence type="ECO:0000313" key="16">
    <source>
        <dbReference type="Proteomes" id="UP000235162"/>
    </source>
</evidence>
<evidence type="ECO:0000256" key="10">
    <source>
        <dbReference type="ARBA" id="ARBA00023237"/>
    </source>
</evidence>
<sequence>MARKTNPRHPKSVPFTRHRLSQSVGQIARAGLIAAVAGAPVAQAQESMQLEEVVVTATKRSASMQDVPISITALGQSDLDDLNITNFQDYVMQLPSVSFAQRRPGQANLFMRGISDGGNGNQSLQGPSVAIYLNEQPVTAIGFNLDVHVYDVERIEVLMGPQGTLYGAASQAGNLRIITNKPDPEAFDAGFDLTAETISEGDNGYMAEGFLNMPLGDAAALRLTAWWDDDGGYIDAVPDTITYPLSGITRSNEGYVEDDFNTSEKRGLRAALLVDLNDSWTATASAMYQELEAEGVWDHDPEEFDDFEVDRFFDDRQEDEWAQFALTVEGDLGFADLTYAGSYLDRDFDTYNDYSHYSIDGAVEAYYTCYVSYFGPCVDPSIQYSNHSELTFQTHELRLASQGDRVDWIVGTFYSEQETAFDSRWSVPTINPGAAVEDDLYFQTDQVREDSEVSVFGELTYRFTEDFSATVGYRYFDGETTLEGFVGTVWWPNCCYTFSDTRPPDNVDSKASYDDGTAKLSLSYDVSEDVMVYATYAEGYRAGGANRSPGVGETYDPDFLDSYELGFKSTLLDGRWRLNGAAYFMEWDDIQLGFFNPDISLLGLVDNVGTAESLGFEFDTTFLATENLELSLAYAYNQAELTEDYFANDSSTTPDAEDGQDLPFTPDNKYTATARYSFDMFSMPSSVQLNYAYTDEMYNDLFLANREKMDDYGLLNASLRVEGDGWHATLFGENLTDEVAELYINSVDIQRLVTVNKPRTIGVSFGMRFD</sequence>
<dbReference type="InterPro" id="IPR000531">
    <property type="entry name" value="Beta-barrel_TonB"/>
</dbReference>
<comment type="similarity">
    <text evidence="11 12">Belongs to the TonB-dependent receptor family.</text>
</comment>
<evidence type="ECO:0000256" key="3">
    <source>
        <dbReference type="ARBA" id="ARBA00022452"/>
    </source>
</evidence>
<evidence type="ECO:0000259" key="13">
    <source>
        <dbReference type="Pfam" id="PF00593"/>
    </source>
</evidence>
<comment type="caution">
    <text evidence="15">The sequence shown here is derived from an EMBL/GenBank/DDBJ whole genome shotgun (WGS) entry which is preliminary data.</text>
</comment>
<dbReference type="PROSITE" id="PS52016">
    <property type="entry name" value="TONB_DEPENDENT_REC_3"/>
    <property type="match status" value="1"/>
</dbReference>
<evidence type="ECO:0000256" key="11">
    <source>
        <dbReference type="PROSITE-ProRule" id="PRU01360"/>
    </source>
</evidence>
<evidence type="ECO:0000256" key="6">
    <source>
        <dbReference type="ARBA" id="ARBA00023004"/>
    </source>
</evidence>
<keyword evidence="7" id="KW-0406">Ion transport</keyword>
<keyword evidence="6" id="KW-0408">Iron</keyword>
<dbReference type="Gene3D" id="2.40.170.20">
    <property type="entry name" value="TonB-dependent receptor, beta-barrel domain"/>
    <property type="match status" value="1"/>
</dbReference>
<feature type="domain" description="TonB-dependent receptor plug" evidence="14">
    <location>
        <begin position="64"/>
        <end position="173"/>
    </location>
</feature>
<name>A0AAP8ME71_9GAMM</name>